<dbReference type="EMBL" id="OMOF01000120">
    <property type="protein sequence ID" value="SPF39355.1"/>
    <property type="molecule type" value="Genomic_DNA"/>
</dbReference>
<dbReference type="Proteomes" id="UP000238916">
    <property type="component" value="Unassembled WGS sequence"/>
</dbReference>
<reference evidence="2" key="1">
    <citation type="submission" date="2018-02" db="EMBL/GenBank/DDBJ databases">
        <authorList>
            <person name="Hausmann B."/>
        </authorList>
    </citation>
    <scope>NUCLEOTIDE SEQUENCE [LARGE SCALE GENOMIC DNA]</scope>
    <source>
        <strain evidence="2">Peat soil MAG SbF1</strain>
    </source>
</reference>
<accession>A0A2U3KI54</accession>
<organism evidence="1 2">
    <name type="scientific">Candidatus Desulfosporosinus infrequens</name>
    <dbReference type="NCBI Taxonomy" id="2043169"/>
    <lineage>
        <taxon>Bacteria</taxon>
        <taxon>Bacillati</taxon>
        <taxon>Bacillota</taxon>
        <taxon>Clostridia</taxon>
        <taxon>Eubacteriales</taxon>
        <taxon>Desulfitobacteriaceae</taxon>
        <taxon>Desulfosporosinus</taxon>
    </lineage>
</organism>
<gene>
    <name evidence="1" type="ORF">SBF1_2060003</name>
</gene>
<evidence type="ECO:0000313" key="1">
    <source>
        <dbReference type="EMBL" id="SPF39355.1"/>
    </source>
</evidence>
<protein>
    <submittedName>
        <fullName evidence="1">Uncharacterized protein</fullName>
    </submittedName>
</protein>
<name>A0A2U3KI54_9FIRM</name>
<evidence type="ECO:0000313" key="2">
    <source>
        <dbReference type="Proteomes" id="UP000238916"/>
    </source>
</evidence>
<proteinExistence type="predicted"/>
<dbReference type="AlphaFoldDB" id="A0A2U3KI54"/>
<sequence>MSENEKEGALRCWKLRSPESSVSRVQKTVTMQNFPLNLWSGDMGLL</sequence>